<evidence type="ECO:0000259" key="11">
    <source>
        <dbReference type="Pfam" id="PF08264"/>
    </source>
</evidence>
<dbReference type="Pfam" id="PF00133">
    <property type="entry name" value="tRNA-synt_1"/>
    <property type="match status" value="1"/>
</dbReference>
<dbReference type="OMA" id="HCWRCKT"/>
<dbReference type="GO" id="GO:0002161">
    <property type="term" value="F:aminoacyl-tRNA deacylase activity"/>
    <property type="evidence" value="ECO:0007669"/>
    <property type="project" value="InterPro"/>
</dbReference>
<feature type="domain" description="Aminoacyl-tRNA synthetase class Ia" evidence="10">
    <location>
        <begin position="45"/>
        <end position="680"/>
    </location>
</feature>
<dbReference type="NCBIfam" id="TIGR00392">
    <property type="entry name" value="ileS"/>
    <property type="match status" value="1"/>
</dbReference>
<dbReference type="InterPro" id="IPR001412">
    <property type="entry name" value="aa-tRNA-synth_I_CS"/>
</dbReference>
<dbReference type="EMBL" id="KV453925">
    <property type="protein sequence ID" value="ODV75909.1"/>
    <property type="molecule type" value="Genomic_DNA"/>
</dbReference>
<keyword evidence="7 9" id="KW-0030">Aminoacyl-tRNA synthetase</keyword>
<dbReference type="GO" id="GO:0005524">
    <property type="term" value="F:ATP binding"/>
    <property type="evidence" value="ECO:0007669"/>
    <property type="project" value="UniProtKB-KW"/>
</dbReference>
<sequence length="973" mass="109787">MSLKKAEQIAHKYSKTLQLPKTSFPKRSSHEKALNDLIPRSSQLLYKHQFDTRKTDDDIFILHDGPPYANGDLHLGHALNKVLKDIILRFNMLKGKKVYYQPGWDCHGLPIELKALEKYKKLHKSEPSQLDIKQVRAIAREHATLTIESQMNKFKELAILTDFDNVYKTLNHEFEISQLKTFQKMMHKGLIKRQKKPVYWGCETNTALAESELEYNDQHRSTAAYVKFPLVEPSTELQQILDSNSLNNVKLLIWTSTPWTIPSNRAISANEQFEYTVIASDVDQLIVSSDLAENLLSISDQYTQLDVTIPGSAIVGSKYTNPRTKDSTFPVIHGDHVTNSAGTGLVHTAPGHGNDDYFVCLEHGIEAYSPVDQYGRYTDELPSGYESLTGLRVQGEGNKQSLELMKEAGMLFHIDNSYIHSYPYDWRSKKPVIIRATPQWFANVGAIKSKVLDALSSVKFVPEKGRNRLSAFVRNRNEWCISRQRAWGVPIPALYSKSDENVVLMDDESVSHIINKIDELGVDAWFEEEPNVERWLPDSHRGQGDQFYKGKDTMDVWFDSGTSWNEIAKFCKENGLQRDVLADVYLEGSDQHRGWFQSSILTKVGSSDDANPASPYKTIVTHGFTLDEKGNKMSKSIGNVVSPDQVILGGGKGNNKITGIGVDGLRLWVAQADYTSDMAIGPIVLKHAGDALKKLRLTFSFLLGNLENGLTSQSVVPYAELSKIDQYALSKLYQMQDEVLSLYDEYNFSRAFKVFSNHLNVEASAIYFDAIKDRLYADSLESVDRLSAQTVLAEFLKVYATVLSPLLPLITQEVWDYTPEWIKQGTPHPLSLGVVKYDPQWKNEHLESQFGKVFEIKDKILLLQEHGRKQEKTIKNSLENAIYLTTAEGSKIHSLLLQLAPELADVFRVSSVHLNEEPPAGTAYRYDGEAVVDGDTIAISVVPSVHAKCPRCWNYTAPSEEQLCTRCQHVIAQ</sequence>
<accession>A0A1E4S8U0</accession>
<dbReference type="Gene3D" id="3.40.50.620">
    <property type="entry name" value="HUPs"/>
    <property type="match status" value="2"/>
</dbReference>
<protein>
    <recommendedName>
        <fullName evidence="2">isoleucine--tRNA ligase</fullName>
        <ecNumber evidence="2">6.1.1.5</ecNumber>
    </recommendedName>
    <alternativeName>
        <fullName evidence="8">Isoleucyl-tRNA synthetase</fullName>
    </alternativeName>
</protein>
<dbReference type="InterPro" id="IPR033708">
    <property type="entry name" value="Anticodon_Ile_BEm"/>
</dbReference>
<evidence type="ECO:0000256" key="8">
    <source>
        <dbReference type="ARBA" id="ARBA00032665"/>
    </source>
</evidence>
<dbReference type="InterPro" id="IPR009080">
    <property type="entry name" value="tRNAsynth_Ia_anticodon-bd"/>
</dbReference>
<keyword evidence="3 9" id="KW-0436">Ligase</keyword>
<proteinExistence type="inferred from homology"/>
<dbReference type="InterPro" id="IPR023585">
    <property type="entry name" value="Ile-tRNA-ligase_type1"/>
</dbReference>
<dbReference type="InterPro" id="IPR014729">
    <property type="entry name" value="Rossmann-like_a/b/a_fold"/>
</dbReference>
<evidence type="ECO:0000313" key="13">
    <source>
        <dbReference type="Proteomes" id="UP000094389"/>
    </source>
</evidence>
<reference evidence="12 13" key="1">
    <citation type="journal article" date="2016" name="Proc. Natl. Acad. Sci. U.S.A.">
        <title>Comparative genomics of biotechnologically important yeasts.</title>
        <authorList>
            <person name="Riley R."/>
            <person name="Haridas S."/>
            <person name="Wolfe K.H."/>
            <person name="Lopes M.R."/>
            <person name="Hittinger C.T."/>
            <person name="Goeker M."/>
            <person name="Salamov A.A."/>
            <person name="Wisecaver J.H."/>
            <person name="Long T.M."/>
            <person name="Calvey C.H."/>
            <person name="Aerts A.L."/>
            <person name="Barry K.W."/>
            <person name="Choi C."/>
            <person name="Clum A."/>
            <person name="Coughlan A.Y."/>
            <person name="Deshpande S."/>
            <person name="Douglass A.P."/>
            <person name="Hanson S.J."/>
            <person name="Klenk H.-P."/>
            <person name="LaButti K.M."/>
            <person name="Lapidus A."/>
            <person name="Lindquist E.A."/>
            <person name="Lipzen A.M."/>
            <person name="Meier-Kolthoff J.P."/>
            <person name="Ohm R.A."/>
            <person name="Otillar R.P."/>
            <person name="Pangilinan J.L."/>
            <person name="Peng Y."/>
            <person name="Rokas A."/>
            <person name="Rosa C.A."/>
            <person name="Scheuner C."/>
            <person name="Sibirny A.A."/>
            <person name="Slot J.C."/>
            <person name="Stielow J.B."/>
            <person name="Sun H."/>
            <person name="Kurtzman C.P."/>
            <person name="Blackwell M."/>
            <person name="Grigoriev I.V."/>
            <person name="Jeffries T.W."/>
        </authorList>
    </citation>
    <scope>NUCLEOTIDE SEQUENCE [LARGE SCALE GENOMIC DNA]</scope>
    <source>
        <strain evidence="13">ATCC 18201 / CBS 1600 / BCRC 20928 / JCM 3617 / NBRC 0987 / NRRL Y-1542</strain>
    </source>
</reference>
<name>A0A1E4S8U0_CYBJN</name>
<comment type="similarity">
    <text evidence="1 9">Belongs to the class-I aminoacyl-tRNA synthetase family.</text>
</comment>
<gene>
    <name evidence="12" type="ORF">CYBJADRAFT_4532</name>
</gene>
<evidence type="ECO:0000313" key="12">
    <source>
        <dbReference type="EMBL" id="ODV75909.1"/>
    </source>
</evidence>
<dbReference type="GO" id="GO:0000049">
    <property type="term" value="F:tRNA binding"/>
    <property type="evidence" value="ECO:0007669"/>
    <property type="project" value="InterPro"/>
</dbReference>
<evidence type="ECO:0000256" key="3">
    <source>
        <dbReference type="ARBA" id="ARBA00022598"/>
    </source>
</evidence>
<evidence type="ECO:0000256" key="5">
    <source>
        <dbReference type="ARBA" id="ARBA00022840"/>
    </source>
</evidence>
<dbReference type="GO" id="GO:0006428">
    <property type="term" value="P:isoleucyl-tRNA aminoacylation"/>
    <property type="evidence" value="ECO:0007669"/>
    <property type="project" value="InterPro"/>
</dbReference>
<dbReference type="Gene3D" id="1.10.10.830">
    <property type="entry name" value="Ile-tRNA synthetase CP2 domain-like"/>
    <property type="match status" value="1"/>
</dbReference>
<evidence type="ECO:0000256" key="1">
    <source>
        <dbReference type="ARBA" id="ARBA00005594"/>
    </source>
</evidence>
<dbReference type="OrthoDB" id="10264412at2759"/>
<dbReference type="CDD" id="cd07960">
    <property type="entry name" value="Anticodon_Ia_Ile_BEm"/>
    <property type="match status" value="1"/>
</dbReference>
<dbReference type="GO" id="GO:0004822">
    <property type="term" value="F:isoleucine-tRNA ligase activity"/>
    <property type="evidence" value="ECO:0007669"/>
    <property type="project" value="UniProtKB-EC"/>
</dbReference>
<dbReference type="AlphaFoldDB" id="A0A1E4S8U0"/>
<organism evidence="12 13">
    <name type="scientific">Cyberlindnera jadinii (strain ATCC 18201 / CBS 1600 / BCRC 20928 / JCM 3617 / NBRC 0987 / NRRL Y-1542)</name>
    <name type="common">Torula yeast</name>
    <name type="synonym">Candida utilis</name>
    <dbReference type="NCBI Taxonomy" id="983966"/>
    <lineage>
        <taxon>Eukaryota</taxon>
        <taxon>Fungi</taxon>
        <taxon>Dikarya</taxon>
        <taxon>Ascomycota</taxon>
        <taxon>Saccharomycotina</taxon>
        <taxon>Saccharomycetes</taxon>
        <taxon>Phaffomycetales</taxon>
        <taxon>Phaffomycetaceae</taxon>
        <taxon>Cyberlindnera</taxon>
    </lineage>
</organism>
<evidence type="ECO:0000256" key="7">
    <source>
        <dbReference type="ARBA" id="ARBA00023146"/>
    </source>
</evidence>
<dbReference type="InterPro" id="IPR050081">
    <property type="entry name" value="Ile-tRNA_ligase"/>
</dbReference>
<dbReference type="EC" id="6.1.1.5" evidence="2"/>
<dbReference type="InterPro" id="IPR009008">
    <property type="entry name" value="Val/Leu/Ile-tRNA-synth_edit"/>
</dbReference>
<keyword evidence="13" id="KW-1185">Reference proteome</keyword>
<dbReference type="GO" id="GO:0005739">
    <property type="term" value="C:mitochondrion"/>
    <property type="evidence" value="ECO:0007669"/>
    <property type="project" value="TreeGrafter"/>
</dbReference>
<dbReference type="PRINTS" id="PR00984">
    <property type="entry name" value="TRNASYNTHILE"/>
</dbReference>
<keyword evidence="5 9" id="KW-0067">ATP-binding</keyword>
<evidence type="ECO:0000259" key="10">
    <source>
        <dbReference type="Pfam" id="PF00133"/>
    </source>
</evidence>
<dbReference type="Pfam" id="PF08264">
    <property type="entry name" value="Anticodon_1"/>
    <property type="match status" value="1"/>
</dbReference>
<evidence type="ECO:0000256" key="6">
    <source>
        <dbReference type="ARBA" id="ARBA00022917"/>
    </source>
</evidence>
<dbReference type="Proteomes" id="UP000094389">
    <property type="component" value="Unassembled WGS sequence"/>
</dbReference>
<dbReference type="GeneID" id="30992106"/>
<dbReference type="Gene3D" id="3.90.740.10">
    <property type="entry name" value="Valyl/Leucyl/Isoleucyl-tRNA synthetase, editing domain"/>
    <property type="match status" value="1"/>
</dbReference>
<dbReference type="PANTHER" id="PTHR42765">
    <property type="entry name" value="SOLEUCYL-TRNA SYNTHETASE"/>
    <property type="match status" value="1"/>
</dbReference>
<dbReference type="STRING" id="983966.A0A1E4S8U0"/>
<keyword evidence="6 9" id="KW-0648">Protein biosynthesis</keyword>
<evidence type="ECO:0000256" key="9">
    <source>
        <dbReference type="RuleBase" id="RU363035"/>
    </source>
</evidence>
<dbReference type="InterPro" id="IPR002301">
    <property type="entry name" value="Ile-tRNA-ligase"/>
</dbReference>
<dbReference type="InterPro" id="IPR013155">
    <property type="entry name" value="M/V/L/I-tRNA-synth_anticd-bd"/>
</dbReference>
<dbReference type="HAMAP" id="MF_02002">
    <property type="entry name" value="Ile_tRNA_synth_type1"/>
    <property type="match status" value="1"/>
</dbReference>
<feature type="domain" description="Methionyl/Valyl/Leucyl/Isoleucyl-tRNA synthetase anticodon-binding" evidence="11">
    <location>
        <begin position="725"/>
        <end position="879"/>
    </location>
</feature>
<keyword evidence="4 9" id="KW-0547">Nucleotide-binding</keyword>
<dbReference type="SUPFAM" id="SSF52374">
    <property type="entry name" value="Nucleotidylyl transferase"/>
    <property type="match status" value="1"/>
</dbReference>
<dbReference type="InterPro" id="IPR002300">
    <property type="entry name" value="aa-tRNA-synth_Ia"/>
</dbReference>
<dbReference type="PROSITE" id="PS00178">
    <property type="entry name" value="AA_TRNA_LIGASE_I"/>
    <property type="match status" value="1"/>
</dbReference>
<dbReference type="SUPFAM" id="SSF50677">
    <property type="entry name" value="ValRS/IleRS/LeuRS editing domain"/>
    <property type="match status" value="1"/>
</dbReference>
<dbReference type="GO" id="GO:0032543">
    <property type="term" value="P:mitochondrial translation"/>
    <property type="evidence" value="ECO:0007669"/>
    <property type="project" value="TreeGrafter"/>
</dbReference>
<dbReference type="SUPFAM" id="SSF47323">
    <property type="entry name" value="Anticodon-binding domain of a subclass of class I aminoacyl-tRNA synthetases"/>
    <property type="match status" value="1"/>
</dbReference>
<evidence type="ECO:0000256" key="2">
    <source>
        <dbReference type="ARBA" id="ARBA00013165"/>
    </source>
</evidence>
<evidence type="ECO:0000256" key="4">
    <source>
        <dbReference type="ARBA" id="ARBA00022741"/>
    </source>
</evidence>
<dbReference type="PANTHER" id="PTHR42765:SF1">
    <property type="entry name" value="ISOLEUCINE--TRNA LIGASE, MITOCHONDRIAL"/>
    <property type="match status" value="1"/>
</dbReference>
<dbReference type="Gene3D" id="1.10.730.20">
    <property type="match status" value="1"/>
</dbReference>
<dbReference type="RefSeq" id="XP_020072948.1">
    <property type="nucleotide sequence ID" value="XM_020217710.1"/>
</dbReference>